<dbReference type="InterPro" id="IPR003607">
    <property type="entry name" value="HD/PDEase_dom"/>
</dbReference>
<dbReference type="Gene3D" id="1.10.3210.10">
    <property type="entry name" value="Hypothetical protein af1432"/>
    <property type="match status" value="1"/>
</dbReference>
<evidence type="ECO:0000313" key="3">
    <source>
        <dbReference type="Proteomes" id="UP000297891"/>
    </source>
</evidence>
<protein>
    <submittedName>
        <fullName evidence="2">HDOD domain-containing protein</fullName>
    </submittedName>
</protein>
<dbReference type="PANTHER" id="PTHR33525">
    <property type="match status" value="1"/>
</dbReference>
<sequence>MASPKAVTLEYKQDLGLHSNIDNINHPILENAPFHFKFFQITDEVENTLYQILDRFLLQLDLIIVRDSVLAAVKETVTNAIKANAKRVFFKNRASNIENEAEYEAEIAEFKKSYLENRDIIEDSLQKNNFGVFVSFIHNKSLMRIRIMNNVQLTTAESARIKERIDKAKTYNDLADAFMDMSSEQEGAGLGLIMTLMMLRNDGLGDSAFKFESGENKTVFMIDIPSKVSKENLQLEKIDSIVSQIDNLPTFPKAIKDIQDAIDKPNSSIGTIAEMIKRDIALSANILKLSNSAAFRRGGKVESLDRAIQLIGLKELQTLLYSLGTKQMLEDKFPAFTAIWEKSNESAFYCKAIGQKMGLNKSDLSNLIAASLLHDIGEILLLSFDKQHMSKIKTYSNSREIASTISMEESAIGITHSKLGAMVGEKWNFPILYTKAMEFHHRPLLTDEVYADIVFPIYLSDMMISISAKEAKSSEIPEEILKKCKFQSKSEFDSFRTKLKEQFLSY</sequence>
<feature type="domain" description="HDOD" evidence="1">
    <location>
        <begin position="248"/>
        <end position="443"/>
    </location>
</feature>
<dbReference type="PROSITE" id="PS51833">
    <property type="entry name" value="HDOD"/>
    <property type="match status" value="1"/>
</dbReference>
<dbReference type="InterPro" id="IPR052340">
    <property type="entry name" value="RNase_Y/CdgJ"/>
</dbReference>
<proteinExistence type="predicted"/>
<gene>
    <name evidence="2" type="ORF">EHQ30_01960</name>
</gene>
<dbReference type="InterPro" id="IPR013976">
    <property type="entry name" value="HDOD"/>
</dbReference>
<dbReference type="Pfam" id="PF08668">
    <property type="entry name" value="HDOD"/>
    <property type="match status" value="1"/>
</dbReference>
<dbReference type="RefSeq" id="WP_100791645.1">
    <property type="nucleotide sequence ID" value="NZ_NPDQ01000007.1"/>
</dbReference>
<dbReference type="SUPFAM" id="SSF109604">
    <property type="entry name" value="HD-domain/PDEase-like"/>
    <property type="match status" value="1"/>
</dbReference>
<dbReference type="Proteomes" id="UP000297891">
    <property type="component" value="Unassembled WGS sequence"/>
</dbReference>
<dbReference type="OrthoDB" id="355331at2"/>
<evidence type="ECO:0000313" key="2">
    <source>
        <dbReference type="EMBL" id="TGK95428.1"/>
    </source>
</evidence>
<evidence type="ECO:0000259" key="1">
    <source>
        <dbReference type="PROSITE" id="PS51833"/>
    </source>
</evidence>
<keyword evidence="3" id="KW-1185">Reference proteome</keyword>
<comment type="caution">
    <text evidence="2">The sequence shown here is derived from an EMBL/GenBank/DDBJ whole genome shotgun (WGS) entry which is preliminary data.</text>
</comment>
<organism evidence="2 3">
    <name type="scientific">Leptospira brenneri</name>
    <dbReference type="NCBI Taxonomy" id="2023182"/>
    <lineage>
        <taxon>Bacteria</taxon>
        <taxon>Pseudomonadati</taxon>
        <taxon>Spirochaetota</taxon>
        <taxon>Spirochaetia</taxon>
        <taxon>Leptospirales</taxon>
        <taxon>Leptospiraceae</taxon>
        <taxon>Leptospira</taxon>
    </lineage>
</organism>
<dbReference type="EMBL" id="RQFP01000001">
    <property type="protein sequence ID" value="TGK95428.1"/>
    <property type="molecule type" value="Genomic_DNA"/>
</dbReference>
<name>A0A2M9XYM9_9LEPT</name>
<dbReference type="AlphaFoldDB" id="A0A2M9XYM9"/>
<dbReference type="CDD" id="cd00077">
    <property type="entry name" value="HDc"/>
    <property type="match status" value="1"/>
</dbReference>
<accession>A0A2M9XYM9</accession>
<reference evidence="2" key="1">
    <citation type="journal article" date="2019" name="PLoS Negl. Trop. Dis.">
        <title>Revisiting the worldwide diversity of Leptospira species in the environment.</title>
        <authorList>
            <person name="Vincent A.T."/>
            <person name="Schiettekatte O."/>
            <person name="Bourhy P."/>
            <person name="Veyrier F.J."/>
            <person name="Picardeau M."/>
        </authorList>
    </citation>
    <scope>NUCLEOTIDE SEQUENCE [LARGE SCALE GENOMIC DNA]</scope>
    <source>
        <strain evidence="2">201800277</strain>
    </source>
</reference>
<dbReference type="PANTHER" id="PTHR33525:SF3">
    <property type="entry name" value="RIBONUCLEASE Y"/>
    <property type="match status" value="1"/>
</dbReference>